<dbReference type="InterPro" id="IPR019388">
    <property type="entry name" value="FIT"/>
</dbReference>
<proteinExistence type="predicted"/>
<evidence type="ECO:0000256" key="9">
    <source>
        <dbReference type="ARBA" id="ARBA00023136"/>
    </source>
</evidence>
<dbReference type="Gene3D" id="3.20.20.140">
    <property type="entry name" value="Metal-dependent hydrolases"/>
    <property type="match status" value="1"/>
</dbReference>
<keyword evidence="6" id="KW-0256">Endoplasmic reticulum</keyword>
<evidence type="ECO:0000256" key="7">
    <source>
        <dbReference type="ARBA" id="ARBA00022833"/>
    </source>
</evidence>
<dbReference type="GO" id="GO:0005829">
    <property type="term" value="C:cytosol"/>
    <property type="evidence" value="ECO:0007669"/>
    <property type="project" value="TreeGrafter"/>
</dbReference>
<dbReference type="GO" id="GO:0008270">
    <property type="term" value="F:zinc ion binding"/>
    <property type="evidence" value="ECO:0007669"/>
    <property type="project" value="TreeGrafter"/>
</dbReference>
<dbReference type="Pfam" id="PF10261">
    <property type="entry name" value="FIT"/>
    <property type="match status" value="1"/>
</dbReference>
<gene>
    <name evidence="12" type="ORF">Agabi119p4_2020</name>
</gene>
<comment type="caution">
    <text evidence="12">The sequence shown here is derived from an EMBL/GenBank/DDBJ whole genome shotgun (WGS) entry which is preliminary data.</text>
</comment>
<dbReference type="InterPro" id="IPR011059">
    <property type="entry name" value="Metal-dep_hydrolase_composite"/>
</dbReference>
<keyword evidence="5" id="KW-0378">Hydrolase</keyword>
<evidence type="ECO:0000256" key="4">
    <source>
        <dbReference type="ARBA" id="ARBA00022723"/>
    </source>
</evidence>
<dbReference type="Pfam" id="PF01979">
    <property type="entry name" value="Amidohydro_1"/>
    <property type="match status" value="1"/>
</dbReference>
<dbReference type="InterPro" id="IPR006680">
    <property type="entry name" value="Amidohydro-rel"/>
</dbReference>
<dbReference type="GO" id="GO:0008892">
    <property type="term" value="F:guanine deaminase activity"/>
    <property type="evidence" value="ECO:0007669"/>
    <property type="project" value="TreeGrafter"/>
</dbReference>
<dbReference type="InterPro" id="IPR051607">
    <property type="entry name" value="Metallo-dep_hydrolases"/>
</dbReference>
<dbReference type="PANTHER" id="PTHR11271">
    <property type="entry name" value="GUANINE DEAMINASE"/>
    <property type="match status" value="1"/>
</dbReference>
<dbReference type="GO" id="GO:0005789">
    <property type="term" value="C:endoplasmic reticulum membrane"/>
    <property type="evidence" value="ECO:0007669"/>
    <property type="project" value="UniProtKB-SubCell"/>
</dbReference>
<keyword evidence="9 10" id="KW-0472">Membrane</keyword>
<comment type="cofactor">
    <cofactor evidence="1">
        <name>Zn(2+)</name>
        <dbReference type="ChEBI" id="CHEBI:29105"/>
    </cofactor>
</comment>
<dbReference type="EMBL" id="JABXXO010000003">
    <property type="protein sequence ID" value="KAF7782644.1"/>
    <property type="molecule type" value="Genomic_DNA"/>
</dbReference>
<comment type="subcellular location">
    <subcellularLocation>
        <location evidence="2">Endoplasmic reticulum membrane</location>
        <topology evidence="2">Multi-pass membrane protein</topology>
    </subcellularLocation>
</comment>
<dbReference type="Gene3D" id="2.30.40.10">
    <property type="entry name" value="Urease, subunit C, domain 1"/>
    <property type="match status" value="1"/>
</dbReference>
<dbReference type="GO" id="GO:0010945">
    <property type="term" value="F:coenzyme A diphosphatase activity"/>
    <property type="evidence" value="ECO:0007669"/>
    <property type="project" value="InterPro"/>
</dbReference>
<evidence type="ECO:0000256" key="6">
    <source>
        <dbReference type="ARBA" id="ARBA00022824"/>
    </source>
</evidence>
<dbReference type="GO" id="GO:0046098">
    <property type="term" value="P:guanine metabolic process"/>
    <property type="evidence" value="ECO:0007669"/>
    <property type="project" value="TreeGrafter"/>
</dbReference>
<protein>
    <recommendedName>
        <fullName evidence="11">Amidohydrolase-related domain-containing protein</fullName>
    </recommendedName>
</protein>
<evidence type="ECO:0000313" key="12">
    <source>
        <dbReference type="EMBL" id="KAF7782644.1"/>
    </source>
</evidence>
<dbReference type="GO" id="GO:0019915">
    <property type="term" value="P:lipid storage"/>
    <property type="evidence" value="ECO:0007669"/>
    <property type="project" value="InterPro"/>
</dbReference>
<evidence type="ECO:0000256" key="1">
    <source>
        <dbReference type="ARBA" id="ARBA00001947"/>
    </source>
</evidence>
<keyword evidence="3 10" id="KW-0812">Transmembrane</keyword>
<evidence type="ECO:0000256" key="8">
    <source>
        <dbReference type="ARBA" id="ARBA00022989"/>
    </source>
</evidence>
<reference evidence="12 13" key="1">
    <citation type="journal article" name="Sci. Rep.">
        <title>Telomere-to-telomere assembled and centromere annotated genomes of the two main subspecies of the button mushroom Agaricus bisporus reveal especially polymorphic chromosome ends.</title>
        <authorList>
            <person name="Sonnenberg A.S.M."/>
            <person name="Sedaghat-Telgerd N."/>
            <person name="Lavrijssen B."/>
            <person name="Ohm R.A."/>
            <person name="Hendrickx P.M."/>
            <person name="Scholtmeijer K."/>
            <person name="Baars J.J.P."/>
            <person name="van Peer A."/>
        </authorList>
    </citation>
    <scope>NUCLEOTIDE SEQUENCE [LARGE SCALE GENOMIC DNA]</scope>
    <source>
        <strain evidence="12 13">H119_p4</strain>
    </source>
</reference>
<evidence type="ECO:0000259" key="11">
    <source>
        <dbReference type="Pfam" id="PF01979"/>
    </source>
</evidence>
<organism evidence="12 13">
    <name type="scientific">Agaricus bisporus var. burnettii</name>
    <dbReference type="NCBI Taxonomy" id="192524"/>
    <lineage>
        <taxon>Eukaryota</taxon>
        <taxon>Fungi</taxon>
        <taxon>Dikarya</taxon>
        <taxon>Basidiomycota</taxon>
        <taxon>Agaricomycotina</taxon>
        <taxon>Agaricomycetes</taxon>
        <taxon>Agaricomycetidae</taxon>
        <taxon>Agaricales</taxon>
        <taxon>Agaricineae</taxon>
        <taxon>Agaricaceae</taxon>
        <taxon>Agaricus</taxon>
    </lineage>
</organism>
<evidence type="ECO:0000256" key="2">
    <source>
        <dbReference type="ARBA" id="ARBA00004477"/>
    </source>
</evidence>
<evidence type="ECO:0000313" key="13">
    <source>
        <dbReference type="Proteomes" id="UP000629468"/>
    </source>
</evidence>
<evidence type="ECO:0000256" key="10">
    <source>
        <dbReference type="SAM" id="Phobius"/>
    </source>
</evidence>
<dbReference type="SUPFAM" id="SSF51556">
    <property type="entry name" value="Metallo-dependent hydrolases"/>
    <property type="match status" value="1"/>
</dbReference>
<name>A0A8H7F8E4_AGABI</name>
<sequence length="732" mass="81398">MSATDHHRAYRGDFVETPSPGKLDIFEDYRLVVNQQGFIISFKRATTDTRKDVTWDSETVIPRGSFVLPTFCDIHLHAPQYLYQGNGLDLPLMQWLDTYALKAEEQLDSDKTLARRVYRKLGQRLVKNGTGAVLLFGTIGEETNMILAEEMRDVGIRAFVGKLSMDISSQPTYMEASTQESLASAKSFISRCRALDNNRGLVVPVLTPRFVPTCSNELLEGLGKLSKEESVQVQSHLAEAHDEIDWVRRERGMEDIDIFDKYNLLTPQTVQAHCTFLSPTDLSRIHERGTSIAHCPLSNVYFSAEPFRLREAIDRGVKVGLGTDIAGGYSADIMNAMRQAVVVSRMRQGRETMEQAKSAAVKKNLAIDWKESLYLATRGGSISLGLNSGVFKAGAPFDAQMIGICDPETSEGIGALELFGYSKMNEEMIEKWWCNGDDRNRKSVWVQGKSVWDERGNVKIVLVVTTTAVVLGTAYSVVYNTYLDTSDPALTHAPHPLTNTHYFANKSNPLNVFFTKKAWGWTTGLFFFSWVSSPPQTRTARRVLQWLLATTVWISLTMWFFGPSLLDRLIVASGGSCIFHLPSGDYLTLPADACFTKALVSPSSNPELFSELAADLAPLSLDWKALPRLRRGHDVSGHIFLLTLSTLFLADQLRPSLSLPAWPLIHKFALIGNVLLIAIWILASATTAVYFHSPLEKVTGYLLGVTGFLLTQLVPGSSTTLTDEDKKRAHSH</sequence>
<evidence type="ECO:0000256" key="3">
    <source>
        <dbReference type="ARBA" id="ARBA00022692"/>
    </source>
</evidence>
<dbReference type="AlphaFoldDB" id="A0A8H7F8E4"/>
<accession>A0A8H7F8E4</accession>
<feature type="transmembrane region" description="Helical" evidence="10">
    <location>
        <begin position="670"/>
        <end position="691"/>
    </location>
</feature>
<feature type="transmembrane region" description="Helical" evidence="10">
    <location>
        <begin position="698"/>
        <end position="715"/>
    </location>
</feature>
<dbReference type="PANTHER" id="PTHR11271:SF6">
    <property type="entry name" value="GUANINE DEAMINASE"/>
    <property type="match status" value="1"/>
</dbReference>
<keyword evidence="7" id="KW-0862">Zinc</keyword>
<keyword evidence="8 10" id="KW-1133">Transmembrane helix</keyword>
<evidence type="ECO:0000256" key="5">
    <source>
        <dbReference type="ARBA" id="ARBA00022801"/>
    </source>
</evidence>
<feature type="domain" description="Amidohydrolase-related" evidence="11">
    <location>
        <begin position="66"/>
        <end position="451"/>
    </location>
</feature>
<feature type="transmembrane region" description="Helical" evidence="10">
    <location>
        <begin position="543"/>
        <end position="561"/>
    </location>
</feature>
<keyword evidence="4" id="KW-0479">Metal-binding</keyword>
<dbReference type="Proteomes" id="UP000629468">
    <property type="component" value="Unassembled WGS sequence"/>
</dbReference>
<dbReference type="InterPro" id="IPR032466">
    <property type="entry name" value="Metal_Hydrolase"/>
</dbReference>